<dbReference type="CDD" id="cd00192">
    <property type="entry name" value="PTKc"/>
    <property type="match status" value="1"/>
</dbReference>
<dbReference type="AlphaFoldDB" id="A0A2A6CJA2"/>
<dbReference type="InterPro" id="IPR001304">
    <property type="entry name" value="C-type_lectin-like"/>
</dbReference>
<dbReference type="Gene3D" id="3.30.200.20">
    <property type="entry name" value="Phosphorylase Kinase, domain 1"/>
    <property type="match status" value="1"/>
</dbReference>
<dbReference type="Gene3D" id="1.10.510.10">
    <property type="entry name" value="Transferase(Phosphotransferase) domain 1"/>
    <property type="match status" value="1"/>
</dbReference>
<dbReference type="PANTHER" id="PTHR24416">
    <property type="entry name" value="TYROSINE-PROTEIN KINASE RECEPTOR"/>
    <property type="match status" value="1"/>
</dbReference>
<proteinExistence type="predicted"/>
<dbReference type="InterPro" id="IPR001245">
    <property type="entry name" value="Ser-Thr/Tyr_kinase_cat_dom"/>
</dbReference>
<evidence type="ECO:0000313" key="1">
    <source>
        <dbReference type="EnsemblMetazoa" id="PPA27097.1"/>
    </source>
</evidence>
<dbReference type="PROSITE" id="PS50011">
    <property type="entry name" value="PROTEIN_KINASE_DOM"/>
    <property type="match status" value="1"/>
</dbReference>
<evidence type="ECO:0000313" key="2">
    <source>
        <dbReference type="Proteomes" id="UP000005239"/>
    </source>
</evidence>
<reference evidence="1" key="2">
    <citation type="submission" date="2022-06" db="UniProtKB">
        <authorList>
            <consortium name="EnsemblMetazoa"/>
        </authorList>
    </citation>
    <scope>IDENTIFICATION</scope>
    <source>
        <strain evidence="1">PS312</strain>
    </source>
</reference>
<protein>
    <submittedName>
        <fullName evidence="1">Uncharacterized protein</fullName>
    </submittedName>
</protein>
<dbReference type="InterPro" id="IPR050122">
    <property type="entry name" value="RTK"/>
</dbReference>
<dbReference type="GO" id="GO:0007169">
    <property type="term" value="P:cell surface receptor protein tyrosine kinase signaling pathway"/>
    <property type="evidence" value="ECO:0000318"/>
    <property type="project" value="GO_Central"/>
</dbReference>
<dbReference type="InterPro" id="IPR000719">
    <property type="entry name" value="Prot_kinase_dom"/>
</dbReference>
<dbReference type="SMART" id="SM00219">
    <property type="entry name" value="TyrKc"/>
    <property type="match status" value="1"/>
</dbReference>
<dbReference type="GO" id="GO:0043235">
    <property type="term" value="C:receptor complex"/>
    <property type="evidence" value="ECO:0000318"/>
    <property type="project" value="GO_Central"/>
</dbReference>
<dbReference type="EnsemblMetazoa" id="PPA27097.1">
    <property type="protein sequence ID" value="PPA27097.1"/>
    <property type="gene ID" value="WBGene00116651"/>
</dbReference>
<dbReference type="Proteomes" id="UP000005239">
    <property type="component" value="Unassembled WGS sequence"/>
</dbReference>
<dbReference type="Gene3D" id="3.10.100.10">
    <property type="entry name" value="Mannose-Binding Protein A, subunit A"/>
    <property type="match status" value="1"/>
</dbReference>
<dbReference type="OrthoDB" id="3256376at2759"/>
<dbReference type="InterPro" id="IPR011009">
    <property type="entry name" value="Kinase-like_dom_sf"/>
</dbReference>
<sequence>MADNHCVNMENETRPWTIVADNPSLSCDQQFTLILKSDETKLVIPRLNAINKFFDGSGVFVVPQVGMLLERMSMSGEGIISFYSGAGTGEEEERYLLQSWKCSMLPNRIFSFESVITIVADDSCSYMLQYISNFDRNVNIFRNDRVAILSSGRSNNLQNRNGTKIIAYIEIGEWEESNVTVNMNLNFDSENTGSVGLMEQFAGPIDPYFNGTHKVEFVTDYFEIRWNPKELEPFEISNNQDIINIDIQVSHSNDEFECPDGYELISVDDERWCFTIFGPIPPSRGFSFLEAAAQCYIAGDSMPIVTSQEMNLRLAKFIYDFEVIEEAWIGLSCDPENGTWLWQDGQPLDYNALEGGTDKCSIAENVAIDKKSWRVHDHSDLMGKVVCSQRAHAAASSTTPELTTLHEFIGSTETTLAAATDQTTSVTSFAADTSTANTLTSTSTFSTITIISTLTSSNPPTTSTVDNSNGPPAWEIVLIVIGILLIIGCGIVLFLIVRRRRGLKDQILEEKLEIRKISQQVHMHYGIASDSEDEWEIDRRFVGIDYMNKLGEGAFGCVFLENADSQVERDFMSEIELMKRIGYHERLVNMLACVTSSRPILLICEYCANGDLLGFLRRRRKFMLERPEETESEEVITVKKQLMFAIQIAYGLEFLSSRGFIHRDVAARNVMVDQNEGCKIGDFGLGRSVGRENEHYHAQGGKLPLKWMSPEALDKYYFSTAADVWSYGVLLYEIVTLGGVPYAGWPAVELLSRLKRGERMDRPDNCSEMLFEIMCECWSEDPSDRPTFERLRKELGDLLENVHRDDYYLKLNAHAHYYVMESQASE</sequence>
<reference evidence="2" key="1">
    <citation type="journal article" date="2008" name="Nat. Genet.">
        <title>The Pristionchus pacificus genome provides a unique perspective on nematode lifestyle and parasitism.</title>
        <authorList>
            <person name="Dieterich C."/>
            <person name="Clifton S.W."/>
            <person name="Schuster L.N."/>
            <person name="Chinwalla A."/>
            <person name="Delehaunty K."/>
            <person name="Dinkelacker I."/>
            <person name="Fulton L."/>
            <person name="Fulton R."/>
            <person name="Godfrey J."/>
            <person name="Minx P."/>
            <person name="Mitreva M."/>
            <person name="Roeseler W."/>
            <person name="Tian H."/>
            <person name="Witte H."/>
            <person name="Yang S.P."/>
            <person name="Wilson R.K."/>
            <person name="Sommer R.J."/>
        </authorList>
    </citation>
    <scope>NUCLEOTIDE SEQUENCE [LARGE SCALE GENOMIC DNA]</scope>
    <source>
        <strain evidence="2">PS312</strain>
    </source>
</reference>
<dbReference type="SUPFAM" id="SSF56112">
    <property type="entry name" value="Protein kinase-like (PK-like)"/>
    <property type="match status" value="1"/>
</dbReference>
<dbReference type="GO" id="GO:0005886">
    <property type="term" value="C:plasma membrane"/>
    <property type="evidence" value="ECO:0000318"/>
    <property type="project" value="GO_Central"/>
</dbReference>
<accession>A0A2A6CJA2</accession>
<dbReference type="GO" id="GO:0004714">
    <property type="term" value="F:transmembrane receptor protein tyrosine kinase activity"/>
    <property type="evidence" value="ECO:0000318"/>
    <property type="project" value="GO_Central"/>
</dbReference>
<dbReference type="SUPFAM" id="SSF56436">
    <property type="entry name" value="C-type lectin-like"/>
    <property type="match status" value="1"/>
</dbReference>
<accession>A0A8R1UKP4</accession>
<dbReference type="PANTHER" id="PTHR24416:SF583">
    <property type="entry name" value="RECEPTOR PROTEIN-TYROSINE KINASE"/>
    <property type="match status" value="1"/>
</dbReference>
<dbReference type="FunFam" id="1.10.510.10:FF:001384">
    <property type="entry name" value="C-type lectin"/>
    <property type="match status" value="1"/>
</dbReference>
<dbReference type="Pfam" id="PF07714">
    <property type="entry name" value="PK_Tyr_Ser-Thr"/>
    <property type="match status" value="1"/>
</dbReference>
<dbReference type="PROSITE" id="PS00109">
    <property type="entry name" value="PROTEIN_KINASE_TYR"/>
    <property type="match status" value="1"/>
</dbReference>
<dbReference type="InterPro" id="IPR020635">
    <property type="entry name" value="Tyr_kinase_cat_dom"/>
</dbReference>
<dbReference type="SMART" id="SM00034">
    <property type="entry name" value="CLECT"/>
    <property type="match status" value="1"/>
</dbReference>
<name>A0A2A6CJA2_PRIPA</name>
<gene>
    <name evidence="1" type="primary">WBGene00116651</name>
</gene>
<dbReference type="GO" id="GO:0005524">
    <property type="term" value="F:ATP binding"/>
    <property type="evidence" value="ECO:0007669"/>
    <property type="project" value="InterPro"/>
</dbReference>
<dbReference type="InterPro" id="IPR008266">
    <property type="entry name" value="Tyr_kinase_AS"/>
</dbReference>
<dbReference type="InterPro" id="IPR016187">
    <property type="entry name" value="CTDL_fold"/>
</dbReference>
<dbReference type="Pfam" id="PF00059">
    <property type="entry name" value="Lectin_C"/>
    <property type="match status" value="1"/>
</dbReference>
<dbReference type="InterPro" id="IPR016186">
    <property type="entry name" value="C-type_lectin-like/link_sf"/>
</dbReference>
<dbReference type="PROSITE" id="PS50041">
    <property type="entry name" value="C_TYPE_LECTIN_2"/>
    <property type="match status" value="1"/>
</dbReference>
<dbReference type="PRINTS" id="PR00109">
    <property type="entry name" value="TYRKINASE"/>
</dbReference>
<keyword evidence="2" id="KW-1185">Reference proteome</keyword>
<organism evidence="1 2">
    <name type="scientific">Pristionchus pacificus</name>
    <name type="common">Parasitic nematode worm</name>
    <dbReference type="NCBI Taxonomy" id="54126"/>
    <lineage>
        <taxon>Eukaryota</taxon>
        <taxon>Metazoa</taxon>
        <taxon>Ecdysozoa</taxon>
        <taxon>Nematoda</taxon>
        <taxon>Chromadorea</taxon>
        <taxon>Rhabditida</taxon>
        <taxon>Rhabditina</taxon>
        <taxon>Diplogasteromorpha</taxon>
        <taxon>Diplogasteroidea</taxon>
        <taxon>Neodiplogasteridae</taxon>
        <taxon>Pristionchus</taxon>
    </lineage>
</organism>
<dbReference type="CDD" id="cd00037">
    <property type="entry name" value="CLECT"/>
    <property type="match status" value="1"/>
</dbReference>